<keyword evidence="1" id="KW-0472">Membrane</keyword>
<gene>
    <name evidence="2" type="ORF">BDQ12DRAFT_238181</name>
</gene>
<sequence length="122" mass="13368">MGNFIYYTRNLVLCLSFIFAITVLGLSASWINVTDKAIVTNFEVLPLITSLLTVVLAPIWLIIGQLRKNATFTRIATELCLIFVLWSLWLSSGALVASWSNLLFPSKCTGSTFSTESTGGLS</sequence>
<evidence type="ECO:0000313" key="3">
    <source>
        <dbReference type="Proteomes" id="UP000308652"/>
    </source>
</evidence>
<evidence type="ECO:0000313" key="2">
    <source>
        <dbReference type="EMBL" id="TFK36712.1"/>
    </source>
</evidence>
<keyword evidence="1" id="KW-0812">Transmembrane</keyword>
<protein>
    <recommendedName>
        <fullName evidence="4">MARVEL domain-containing protein</fullName>
    </recommendedName>
</protein>
<dbReference type="AlphaFoldDB" id="A0A5C3LV71"/>
<keyword evidence="3" id="KW-1185">Reference proteome</keyword>
<evidence type="ECO:0008006" key="4">
    <source>
        <dbReference type="Google" id="ProtNLM"/>
    </source>
</evidence>
<organism evidence="2 3">
    <name type="scientific">Crucibulum laeve</name>
    <dbReference type="NCBI Taxonomy" id="68775"/>
    <lineage>
        <taxon>Eukaryota</taxon>
        <taxon>Fungi</taxon>
        <taxon>Dikarya</taxon>
        <taxon>Basidiomycota</taxon>
        <taxon>Agaricomycotina</taxon>
        <taxon>Agaricomycetes</taxon>
        <taxon>Agaricomycetidae</taxon>
        <taxon>Agaricales</taxon>
        <taxon>Agaricineae</taxon>
        <taxon>Nidulariaceae</taxon>
        <taxon>Crucibulum</taxon>
    </lineage>
</organism>
<evidence type="ECO:0000256" key="1">
    <source>
        <dbReference type="SAM" id="Phobius"/>
    </source>
</evidence>
<reference evidence="2 3" key="1">
    <citation type="journal article" date="2019" name="Nat. Ecol. Evol.">
        <title>Megaphylogeny resolves global patterns of mushroom evolution.</title>
        <authorList>
            <person name="Varga T."/>
            <person name="Krizsan K."/>
            <person name="Foldi C."/>
            <person name="Dima B."/>
            <person name="Sanchez-Garcia M."/>
            <person name="Sanchez-Ramirez S."/>
            <person name="Szollosi G.J."/>
            <person name="Szarkandi J.G."/>
            <person name="Papp V."/>
            <person name="Albert L."/>
            <person name="Andreopoulos W."/>
            <person name="Angelini C."/>
            <person name="Antonin V."/>
            <person name="Barry K.W."/>
            <person name="Bougher N.L."/>
            <person name="Buchanan P."/>
            <person name="Buyck B."/>
            <person name="Bense V."/>
            <person name="Catcheside P."/>
            <person name="Chovatia M."/>
            <person name="Cooper J."/>
            <person name="Damon W."/>
            <person name="Desjardin D."/>
            <person name="Finy P."/>
            <person name="Geml J."/>
            <person name="Haridas S."/>
            <person name="Hughes K."/>
            <person name="Justo A."/>
            <person name="Karasinski D."/>
            <person name="Kautmanova I."/>
            <person name="Kiss B."/>
            <person name="Kocsube S."/>
            <person name="Kotiranta H."/>
            <person name="LaButti K.M."/>
            <person name="Lechner B.E."/>
            <person name="Liimatainen K."/>
            <person name="Lipzen A."/>
            <person name="Lukacs Z."/>
            <person name="Mihaltcheva S."/>
            <person name="Morgado L.N."/>
            <person name="Niskanen T."/>
            <person name="Noordeloos M.E."/>
            <person name="Ohm R.A."/>
            <person name="Ortiz-Santana B."/>
            <person name="Ovrebo C."/>
            <person name="Racz N."/>
            <person name="Riley R."/>
            <person name="Savchenko A."/>
            <person name="Shiryaev A."/>
            <person name="Soop K."/>
            <person name="Spirin V."/>
            <person name="Szebenyi C."/>
            <person name="Tomsovsky M."/>
            <person name="Tulloss R.E."/>
            <person name="Uehling J."/>
            <person name="Grigoriev I.V."/>
            <person name="Vagvolgyi C."/>
            <person name="Papp T."/>
            <person name="Martin F.M."/>
            <person name="Miettinen O."/>
            <person name="Hibbett D.S."/>
            <person name="Nagy L.G."/>
        </authorList>
    </citation>
    <scope>NUCLEOTIDE SEQUENCE [LARGE SCALE GENOMIC DNA]</scope>
    <source>
        <strain evidence="2 3">CBS 166.37</strain>
    </source>
</reference>
<feature type="transmembrane region" description="Helical" evidence="1">
    <location>
        <begin position="75"/>
        <end position="97"/>
    </location>
</feature>
<accession>A0A5C3LV71</accession>
<dbReference type="OrthoDB" id="3364107at2759"/>
<dbReference type="EMBL" id="ML213612">
    <property type="protein sequence ID" value="TFK36712.1"/>
    <property type="molecule type" value="Genomic_DNA"/>
</dbReference>
<keyword evidence="1" id="KW-1133">Transmembrane helix</keyword>
<name>A0A5C3LV71_9AGAR</name>
<dbReference type="Proteomes" id="UP000308652">
    <property type="component" value="Unassembled WGS sequence"/>
</dbReference>
<feature type="transmembrane region" description="Helical" evidence="1">
    <location>
        <begin position="44"/>
        <end position="63"/>
    </location>
</feature>
<dbReference type="STRING" id="68775.A0A5C3LV71"/>
<proteinExistence type="predicted"/>
<feature type="transmembrane region" description="Helical" evidence="1">
    <location>
        <begin position="12"/>
        <end position="32"/>
    </location>
</feature>